<dbReference type="AlphaFoldDB" id="A0A9K3EAP6"/>
<dbReference type="Proteomes" id="UP000215914">
    <property type="component" value="Unassembled WGS sequence"/>
</dbReference>
<comment type="caution">
    <text evidence="1">The sequence shown here is derived from an EMBL/GenBank/DDBJ whole genome shotgun (WGS) entry which is preliminary data.</text>
</comment>
<dbReference type="EMBL" id="MNCJ02000329">
    <property type="protein sequence ID" value="KAF5769099.1"/>
    <property type="molecule type" value="Genomic_DNA"/>
</dbReference>
<proteinExistence type="predicted"/>
<reference evidence="1" key="1">
    <citation type="journal article" date="2017" name="Nature">
        <title>The sunflower genome provides insights into oil metabolism, flowering and Asterid evolution.</title>
        <authorList>
            <person name="Badouin H."/>
            <person name="Gouzy J."/>
            <person name="Grassa C.J."/>
            <person name="Murat F."/>
            <person name="Staton S.E."/>
            <person name="Cottret L."/>
            <person name="Lelandais-Briere C."/>
            <person name="Owens G.L."/>
            <person name="Carrere S."/>
            <person name="Mayjonade B."/>
            <person name="Legrand L."/>
            <person name="Gill N."/>
            <person name="Kane N.C."/>
            <person name="Bowers J.E."/>
            <person name="Hubner S."/>
            <person name="Bellec A."/>
            <person name="Berard A."/>
            <person name="Berges H."/>
            <person name="Blanchet N."/>
            <person name="Boniface M.C."/>
            <person name="Brunel D."/>
            <person name="Catrice O."/>
            <person name="Chaidir N."/>
            <person name="Claudel C."/>
            <person name="Donnadieu C."/>
            <person name="Faraut T."/>
            <person name="Fievet G."/>
            <person name="Helmstetter N."/>
            <person name="King M."/>
            <person name="Knapp S.J."/>
            <person name="Lai Z."/>
            <person name="Le Paslier M.C."/>
            <person name="Lippi Y."/>
            <person name="Lorenzon L."/>
            <person name="Mandel J.R."/>
            <person name="Marage G."/>
            <person name="Marchand G."/>
            <person name="Marquand E."/>
            <person name="Bret-Mestries E."/>
            <person name="Morien E."/>
            <person name="Nambeesan S."/>
            <person name="Nguyen T."/>
            <person name="Pegot-Espagnet P."/>
            <person name="Pouilly N."/>
            <person name="Raftis F."/>
            <person name="Sallet E."/>
            <person name="Schiex T."/>
            <person name="Thomas J."/>
            <person name="Vandecasteele C."/>
            <person name="Vares D."/>
            <person name="Vear F."/>
            <person name="Vautrin S."/>
            <person name="Crespi M."/>
            <person name="Mangin B."/>
            <person name="Burke J.M."/>
            <person name="Salse J."/>
            <person name="Munos S."/>
            <person name="Vincourt P."/>
            <person name="Rieseberg L.H."/>
            <person name="Langlade N.B."/>
        </authorList>
    </citation>
    <scope>NUCLEOTIDE SEQUENCE</scope>
    <source>
        <tissue evidence="1">Leaves</tissue>
    </source>
</reference>
<gene>
    <name evidence="1" type="ORF">HanXRQr2_Chr14g0644251</name>
</gene>
<dbReference type="Gramene" id="mRNA:HanXRQr2_Chr14g0644251">
    <property type="protein sequence ID" value="mRNA:HanXRQr2_Chr14g0644251"/>
    <property type="gene ID" value="HanXRQr2_Chr14g0644251"/>
</dbReference>
<evidence type="ECO:0000313" key="1">
    <source>
        <dbReference type="EMBL" id="KAF5769099.1"/>
    </source>
</evidence>
<name>A0A9K3EAP6_HELAN</name>
<sequence length="110" mass="12993">MIKGQQRRYTLGFLHLEVEFFHRRLCPCWVLVVSPRFLSSQCTLNSSFSITGKCKSRCRSCPTPLRRMNKRVPWTCRHYVHQKGYHPGCRLQGLLSKECFPNFLHGYMLT</sequence>
<protein>
    <submittedName>
        <fullName evidence="1">Uncharacterized protein</fullName>
    </submittedName>
</protein>
<reference evidence="1" key="2">
    <citation type="submission" date="2020-06" db="EMBL/GenBank/DDBJ databases">
        <title>Helianthus annuus Genome sequencing and assembly Release 2.</title>
        <authorList>
            <person name="Gouzy J."/>
            <person name="Langlade N."/>
            <person name="Munos S."/>
        </authorList>
    </citation>
    <scope>NUCLEOTIDE SEQUENCE</scope>
    <source>
        <tissue evidence="1">Leaves</tissue>
    </source>
</reference>
<organism evidence="1 2">
    <name type="scientific">Helianthus annuus</name>
    <name type="common">Common sunflower</name>
    <dbReference type="NCBI Taxonomy" id="4232"/>
    <lineage>
        <taxon>Eukaryota</taxon>
        <taxon>Viridiplantae</taxon>
        <taxon>Streptophyta</taxon>
        <taxon>Embryophyta</taxon>
        <taxon>Tracheophyta</taxon>
        <taxon>Spermatophyta</taxon>
        <taxon>Magnoliopsida</taxon>
        <taxon>eudicotyledons</taxon>
        <taxon>Gunneridae</taxon>
        <taxon>Pentapetalae</taxon>
        <taxon>asterids</taxon>
        <taxon>campanulids</taxon>
        <taxon>Asterales</taxon>
        <taxon>Asteraceae</taxon>
        <taxon>Asteroideae</taxon>
        <taxon>Heliantheae alliance</taxon>
        <taxon>Heliantheae</taxon>
        <taxon>Helianthus</taxon>
    </lineage>
</organism>
<evidence type="ECO:0000313" key="2">
    <source>
        <dbReference type="Proteomes" id="UP000215914"/>
    </source>
</evidence>
<accession>A0A9K3EAP6</accession>
<keyword evidence="2" id="KW-1185">Reference proteome</keyword>